<organism evidence="2 3">
    <name type="scientific">Paenibacillus oenotherae</name>
    <dbReference type="NCBI Taxonomy" id="1435645"/>
    <lineage>
        <taxon>Bacteria</taxon>
        <taxon>Bacillati</taxon>
        <taxon>Bacillota</taxon>
        <taxon>Bacilli</taxon>
        <taxon>Bacillales</taxon>
        <taxon>Paenibacillaceae</taxon>
        <taxon>Paenibacillus</taxon>
    </lineage>
</organism>
<feature type="transmembrane region" description="Helical" evidence="1">
    <location>
        <begin position="132"/>
        <end position="149"/>
    </location>
</feature>
<evidence type="ECO:0000256" key="1">
    <source>
        <dbReference type="SAM" id="Phobius"/>
    </source>
</evidence>
<keyword evidence="1" id="KW-0812">Transmembrane</keyword>
<keyword evidence="1" id="KW-0472">Membrane</keyword>
<dbReference type="EMBL" id="JAHZIJ010000007">
    <property type="protein sequence ID" value="MBW7475551.1"/>
    <property type="molecule type" value="Genomic_DNA"/>
</dbReference>
<feature type="transmembrane region" description="Helical" evidence="1">
    <location>
        <begin position="41"/>
        <end position="59"/>
    </location>
</feature>
<reference evidence="2 3" key="1">
    <citation type="submission" date="2021-07" db="EMBL/GenBank/DDBJ databases">
        <title>Paenibacillus radiodurans sp. nov., isolated from the southeastern edge of Tengger Desert.</title>
        <authorList>
            <person name="Zhang G."/>
        </authorList>
    </citation>
    <scope>NUCLEOTIDE SEQUENCE [LARGE SCALE GENOMIC DNA]</scope>
    <source>
        <strain evidence="2 3">DT7-4</strain>
    </source>
</reference>
<dbReference type="RefSeq" id="WP_219872786.1">
    <property type="nucleotide sequence ID" value="NZ_JAHZIJ010000007.1"/>
</dbReference>
<proteinExistence type="predicted"/>
<comment type="caution">
    <text evidence="2">The sequence shown here is derived from an EMBL/GenBank/DDBJ whole genome shotgun (WGS) entry which is preliminary data.</text>
</comment>
<name>A0ABS7D7P3_9BACL</name>
<dbReference type="Proteomes" id="UP000812277">
    <property type="component" value="Unassembled WGS sequence"/>
</dbReference>
<feature type="transmembrane region" description="Helical" evidence="1">
    <location>
        <begin position="66"/>
        <end position="96"/>
    </location>
</feature>
<feature type="transmembrane region" description="Helical" evidence="1">
    <location>
        <begin position="102"/>
        <end position="125"/>
    </location>
</feature>
<evidence type="ECO:0000313" key="3">
    <source>
        <dbReference type="Proteomes" id="UP000812277"/>
    </source>
</evidence>
<feature type="transmembrane region" description="Helical" evidence="1">
    <location>
        <begin position="155"/>
        <end position="175"/>
    </location>
</feature>
<keyword evidence="1" id="KW-1133">Transmembrane helix</keyword>
<evidence type="ECO:0000313" key="2">
    <source>
        <dbReference type="EMBL" id="MBW7475551.1"/>
    </source>
</evidence>
<feature type="transmembrane region" description="Helical" evidence="1">
    <location>
        <begin position="7"/>
        <end position="29"/>
    </location>
</feature>
<protein>
    <submittedName>
        <fullName evidence="2">Uncharacterized protein</fullName>
    </submittedName>
</protein>
<keyword evidence="3" id="KW-1185">Reference proteome</keyword>
<accession>A0ABS7D7P3</accession>
<gene>
    <name evidence="2" type="ORF">K0T92_12390</name>
</gene>
<sequence>MNELRVLRWLGMICLLAGIARIGMTPTAIIWGTDSVPELSFGYAACILMAVGSIAGYLVQSKETGLLGFISVLGITIGNILTTALLFSVFILGASAPEPDGLIMAITGVGSMIGLSGGTLLFAVLTFRAKVLPRWVAGLHVLMLLSAFLPVEDNVYFAFFWGLAYVGMGICIWTGRLTPRSQPEQ</sequence>